<feature type="region of interest" description="Disordered" evidence="1">
    <location>
        <begin position="48"/>
        <end position="94"/>
    </location>
</feature>
<name>A0A239KBX7_9SPHN</name>
<gene>
    <name evidence="3" type="ORF">SAMN06295955_11339</name>
</gene>
<dbReference type="Proteomes" id="UP000198339">
    <property type="component" value="Unassembled WGS sequence"/>
</dbReference>
<protein>
    <recommendedName>
        <fullName evidence="5">Secreted protein</fullName>
    </recommendedName>
</protein>
<organism evidence="3 4">
    <name type="scientific">Sphingopyxis indica</name>
    <dbReference type="NCBI Taxonomy" id="436663"/>
    <lineage>
        <taxon>Bacteria</taxon>
        <taxon>Pseudomonadati</taxon>
        <taxon>Pseudomonadota</taxon>
        <taxon>Alphaproteobacteria</taxon>
        <taxon>Sphingomonadales</taxon>
        <taxon>Sphingomonadaceae</taxon>
        <taxon>Sphingopyxis</taxon>
    </lineage>
</organism>
<sequence>MAALCVALLMFYVATLPAKAADQIQHAPALMVAHDHIGLGNFSVDAVHNSDDDHANHTDHHGSVPDDEDQPGDHLAGGHHHHGDTGPNLLVPDTASASAFAPVAGLHGIGEDPHIAGLRAIGPERPPRTTSLNA</sequence>
<dbReference type="EMBL" id="FZPA01000013">
    <property type="protein sequence ID" value="SNT14624.1"/>
    <property type="molecule type" value="Genomic_DNA"/>
</dbReference>
<feature type="compositionally biased region" description="Basic and acidic residues" evidence="1">
    <location>
        <begin position="48"/>
        <end position="64"/>
    </location>
</feature>
<keyword evidence="4" id="KW-1185">Reference proteome</keyword>
<reference evidence="3 4" key="1">
    <citation type="submission" date="2017-06" db="EMBL/GenBank/DDBJ databases">
        <authorList>
            <person name="Kim H.J."/>
            <person name="Triplett B.A."/>
        </authorList>
    </citation>
    <scope>NUCLEOTIDE SEQUENCE [LARGE SCALE GENOMIC DNA]</scope>
    <source>
        <strain evidence="3 4">DS15</strain>
    </source>
</reference>
<keyword evidence="2" id="KW-0732">Signal</keyword>
<evidence type="ECO:0000256" key="1">
    <source>
        <dbReference type="SAM" id="MobiDB-lite"/>
    </source>
</evidence>
<accession>A0A239KBX7</accession>
<evidence type="ECO:0008006" key="5">
    <source>
        <dbReference type="Google" id="ProtNLM"/>
    </source>
</evidence>
<evidence type="ECO:0000313" key="4">
    <source>
        <dbReference type="Proteomes" id="UP000198339"/>
    </source>
</evidence>
<evidence type="ECO:0000313" key="3">
    <source>
        <dbReference type="EMBL" id="SNT14624.1"/>
    </source>
</evidence>
<feature type="chain" id="PRO_5011991985" description="Secreted protein" evidence="2">
    <location>
        <begin position="21"/>
        <end position="134"/>
    </location>
</feature>
<evidence type="ECO:0000256" key="2">
    <source>
        <dbReference type="SAM" id="SignalP"/>
    </source>
</evidence>
<proteinExistence type="predicted"/>
<feature type="signal peptide" evidence="2">
    <location>
        <begin position="1"/>
        <end position="20"/>
    </location>
</feature>
<dbReference type="AlphaFoldDB" id="A0A239KBX7"/>